<gene>
    <name evidence="1" type="ORF">LPLAT_LOCUS8971</name>
</gene>
<dbReference type="Proteomes" id="UP001497644">
    <property type="component" value="Chromosome 4"/>
</dbReference>
<reference evidence="1" key="1">
    <citation type="submission" date="2024-04" db="EMBL/GenBank/DDBJ databases">
        <authorList>
            <consortium name="Molecular Ecology Group"/>
        </authorList>
    </citation>
    <scope>NUCLEOTIDE SEQUENCE</scope>
</reference>
<proteinExistence type="predicted"/>
<dbReference type="AlphaFoldDB" id="A0AAV2NTD5"/>
<dbReference type="EMBL" id="OZ034827">
    <property type="protein sequence ID" value="CAL1683197.1"/>
    <property type="molecule type" value="Genomic_DNA"/>
</dbReference>
<accession>A0AAV2NTD5</accession>
<evidence type="ECO:0000313" key="1">
    <source>
        <dbReference type="EMBL" id="CAL1683197.1"/>
    </source>
</evidence>
<name>A0AAV2NTD5_9HYME</name>
<sequence length="72" mass="8371">MGRPRMGPGPQADMRVGKGTVVRVQVRRERIPRERLSSALALARKRQRGHLDVKDSINDISNETLRRRRKRK</sequence>
<keyword evidence="2" id="KW-1185">Reference proteome</keyword>
<organism evidence="1 2">
    <name type="scientific">Lasius platythorax</name>
    <dbReference type="NCBI Taxonomy" id="488582"/>
    <lineage>
        <taxon>Eukaryota</taxon>
        <taxon>Metazoa</taxon>
        <taxon>Ecdysozoa</taxon>
        <taxon>Arthropoda</taxon>
        <taxon>Hexapoda</taxon>
        <taxon>Insecta</taxon>
        <taxon>Pterygota</taxon>
        <taxon>Neoptera</taxon>
        <taxon>Endopterygota</taxon>
        <taxon>Hymenoptera</taxon>
        <taxon>Apocrita</taxon>
        <taxon>Aculeata</taxon>
        <taxon>Formicoidea</taxon>
        <taxon>Formicidae</taxon>
        <taxon>Formicinae</taxon>
        <taxon>Lasius</taxon>
        <taxon>Lasius</taxon>
    </lineage>
</organism>
<protein>
    <submittedName>
        <fullName evidence="1">Uncharacterized protein</fullName>
    </submittedName>
</protein>
<evidence type="ECO:0000313" key="2">
    <source>
        <dbReference type="Proteomes" id="UP001497644"/>
    </source>
</evidence>